<accession>Q4T0K1</accession>
<evidence type="ECO:0000259" key="2">
    <source>
        <dbReference type="Pfam" id="PF22795"/>
    </source>
</evidence>
<reference evidence="3" key="2">
    <citation type="submission" date="2004-02" db="EMBL/GenBank/DDBJ databases">
        <authorList>
            <consortium name="Genoscope"/>
            <consortium name="Whitehead Institute Centre for Genome Research"/>
        </authorList>
    </citation>
    <scope>NUCLEOTIDE SEQUENCE</scope>
</reference>
<dbReference type="AlphaFoldDB" id="Q4T0K1"/>
<dbReference type="EMBL" id="CAAE01010960">
    <property type="protein sequence ID" value="CAF93581.1"/>
    <property type="molecule type" value="Genomic_DNA"/>
</dbReference>
<dbReference type="Pfam" id="PF16044">
    <property type="entry name" value="DUF4796_C"/>
    <property type="match status" value="1"/>
</dbReference>
<dbReference type="KEGG" id="tng:GSTEN00009288G001"/>
<comment type="caution">
    <text evidence="3">The sequence shown here is derived from an EMBL/GenBank/DDBJ whole genome shotgun (WGS) entry which is preliminary data.</text>
</comment>
<dbReference type="PANTHER" id="PTHR33963">
    <property type="entry name" value="MKRN2 OPPOSITE STRAND PROTEIN"/>
    <property type="match status" value="1"/>
</dbReference>
<evidence type="ECO:0000259" key="1">
    <source>
        <dbReference type="Pfam" id="PF16044"/>
    </source>
</evidence>
<name>Q4T0K1_TETNG</name>
<feature type="domain" description="MKRN2 opposite strand protein-like N-terminal" evidence="2">
    <location>
        <begin position="4"/>
        <end position="31"/>
    </location>
</feature>
<organism evidence="3">
    <name type="scientific">Tetraodon nigroviridis</name>
    <name type="common">Spotted green pufferfish</name>
    <name type="synonym">Chelonodon nigroviridis</name>
    <dbReference type="NCBI Taxonomy" id="99883"/>
    <lineage>
        <taxon>Eukaryota</taxon>
        <taxon>Metazoa</taxon>
        <taxon>Chordata</taxon>
        <taxon>Craniata</taxon>
        <taxon>Vertebrata</taxon>
        <taxon>Euteleostomi</taxon>
        <taxon>Actinopterygii</taxon>
        <taxon>Neopterygii</taxon>
        <taxon>Teleostei</taxon>
        <taxon>Neoteleostei</taxon>
        <taxon>Acanthomorphata</taxon>
        <taxon>Eupercaria</taxon>
        <taxon>Tetraodontiformes</taxon>
        <taxon>Tetradontoidea</taxon>
        <taxon>Tetraodontidae</taxon>
        <taxon>Tetraodon</taxon>
    </lineage>
</organism>
<evidence type="ECO:0000313" key="3">
    <source>
        <dbReference type="EMBL" id="CAF93581.1"/>
    </source>
</evidence>
<reference evidence="3" key="1">
    <citation type="journal article" date="2004" name="Nature">
        <title>Genome duplication in the teleost fish Tetraodon nigroviridis reveals the early vertebrate proto-karyotype.</title>
        <authorList>
            <person name="Jaillon O."/>
            <person name="Aury J.-M."/>
            <person name="Brunet F."/>
            <person name="Petit J.-L."/>
            <person name="Stange-Thomann N."/>
            <person name="Mauceli E."/>
            <person name="Bouneau L."/>
            <person name="Fischer C."/>
            <person name="Ozouf-Costaz C."/>
            <person name="Bernot A."/>
            <person name="Nicaud S."/>
            <person name="Jaffe D."/>
            <person name="Fisher S."/>
            <person name="Lutfalla G."/>
            <person name="Dossat C."/>
            <person name="Segurens B."/>
            <person name="Dasilva C."/>
            <person name="Salanoubat M."/>
            <person name="Levy M."/>
            <person name="Boudet N."/>
            <person name="Castellano S."/>
            <person name="Anthouard V."/>
            <person name="Jubin C."/>
            <person name="Castelli V."/>
            <person name="Katinka M."/>
            <person name="Vacherie B."/>
            <person name="Biemont C."/>
            <person name="Skalli Z."/>
            <person name="Cattolico L."/>
            <person name="Poulain J."/>
            <person name="De Berardinis V."/>
            <person name="Cruaud C."/>
            <person name="Duprat S."/>
            <person name="Brottier P."/>
            <person name="Coutanceau J.-P."/>
            <person name="Gouzy J."/>
            <person name="Parra G."/>
            <person name="Lardier G."/>
            <person name="Chapple C."/>
            <person name="McKernan K.J."/>
            <person name="McEwan P."/>
            <person name="Bosak S."/>
            <person name="Kellis M."/>
            <person name="Volff J.-N."/>
            <person name="Guigo R."/>
            <person name="Zody M.C."/>
            <person name="Mesirov J."/>
            <person name="Lindblad-Toh K."/>
            <person name="Birren B."/>
            <person name="Nusbaum C."/>
            <person name="Kahn D."/>
            <person name="Robinson-Rechavi M."/>
            <person name="Laudet V."/>
            <person name="Schachter V."/>
            <person name="Quetier F."/>
            <person name="Saurin W."/>
            <person name="Scarpelli C."/>
            <person name="Wincker P."/>
            <person name="Lander E.S."/>
            <person name="Weissenbach J."/>
            <person name="Roest Crollius H."/>
        </authorList>
    </citation>
    <scope>NUCLEOTIDE SEQUENCE [LARGE SCALE GENOMIC DNA]</scope>
</reference>
<dbReference type="InterPro" id="IPR053921">
    <property type="entry name" value="MKRN2OS-like_C"/>
</dbReference>
<dbReference type="InterPro" id="IPR032016">
    <property type="entry name" value="MKRN2OS-like"/>
</dbReference>
<dbReference type="InterPro" id="IPR053922">
    <property type="entry name" value="MKRN2OS-like_N"/>
</dbReference>
<protein>
    <submittedName>
        <fullName evidence="3">(spotted green pufferfish) hypothetical protein</fullName>
    </submittedName>
</protein>
<proteinExistence type="predicted"/>
<feature type="domain" description="MKRN2 opposite strand protein-like C-terminal" evidence="1">
    <location>
        <begin position="77"/>
        <end position="164"/>
    </location>
</feature>
<gene>
    <name evidence="3" type="ORF">GSTENG00009288001</name>
</gene>
<dbReference type="PANTHER" id="PTHR33963:SF2">
    <property type="entry name" value="MKRN2 OPPOSITE STRAND PROTEIN"/>
    <property type="match status" value="1"/>
</dbReference>
<dbReference type="Pfam" id="PF22795">
    <property type="entry name" value="DUF4796_N"/>
    <property type="match status" value="1"/>
</dbReference>
<dbReference type="OrthoDB" id="10065749at2759"/>
<sequence>MDAPLIRLSHCQKDIFCLRVPAQCPSCGEALAGRRLQEAPLSLPPPLADGHRSSCCLLLAPAHGNLSRLDGNAASAFPLVRPDMFHLLAQWDQYLDRFSEGSLWDPRWHSFHEDDHNCFTFCLKFINGVLAAEGRSPVSRDAFTLSFIVPRMRRVSQFMTLQQHLQSHQFYIVDRQENSGGCRW</sequence>